<keyword evidence="5" id="KW-0238">DNA-binding</keyword>
<comment type="similarity">
    <text evidence="2">Belongs to the type IA topoisomerase family.</text>
</comment>
<accession>A0A6C0D3U5</accession>
<dbReference type="PANTHER" id="PTHR42785:SF1">
    <property type="entry name" value="DNA TOPOISOMERASE"/>
    <property type="match status" value="1"/>
</dbReference>
<evidence type="ECO:0000256" key="5">
    <source>
        <dbReference type="ARBA" id="ARBA00023125"/>
    </source>
</evidence>
<organism evidence="9">
    <name type="scientific">viral metagenome</name>
    <dbReference type="NCBI Taxonomy" id="1070528"/>
    <lineage>
        <taxon>unclassified sequences</taxon>
        <taxon>metagenomes</taxon>
        <taxon>organismal metagenomes</taxon>
    </lineage>
</organism>
<dbReference type="InterPro" id="IPR013825">
    <property type="entry name" value="Topo_IA_cen_sub2"/>
</dbReference>
<keyword evidence="4" id="KW-0799">Topoisomerase</keyword>
<dbReference type="PANTHER" id="PTHR42785">
    <property type="entry name" value="DNA TOPOISOMERASE, TYPE IA, CORE"/>
    <property type="match status" value="1"/>
</dbReference>
<evidence type="ECO:0000313" key="9">
    <source>
        <dbReference type="EMBL" id="QHT11231.1"/>
    </source>
</evidence>
<dbReference type="Gene3D" id="2.70.20.10">
    <property type="entry name" value="Topoisomerase I, domain 3"/>
    <property type="match status" value="1"/>
</dbReference>
<reference evidence="9" key="1">
    <citation type="journal article" date="2020" name="Nature">
        <title>Giant virus diversity and host interactions through global metagenomics.</title>
        <authorList>
            <person name="Schulz F."/>
            <person name="Roux S."/>
            <person name="Paez-Espino D."/>
            <person name="Jungbluth S."/>
            <person name="Walsh D.A."/>
            <person name="Denef V.J."/>
            <person name="McMahon K.D."/>
            <person name="Konstantinidis K.T."/>
            <person name="Eloe-Fadrosh E.A."/>
            <person name="Kyrpides N.C."/>
            <person name="Woyke T."/>
        </authorList>
    </citation>
    <scope>NUCLEOTIDE SEQUENCE</scope>
    <source>
        <strain evidence="9">GVMAG-M-3300023174-111</strain>
    </source>
</reference>
<dbReference type="GO" id="GO:0003917">
    <property type="term" value="F:DNA topoisomerase type I (single strand cut, ATP-independent) activity"/>
    <property type="evidence" value="ECO:0007669"/>
    <property type="project" value="UniProtKB-EC"/>
</dbReference>
<dbReference type="InterPro" id="IPR023405">
    <property type="entry name" value="Topo_IA_core_domain"/>
</dbReference>
<sequence length="799" mass="92184">MPPKFYRKKNTQVFTMSKPDLAKYLIIVESPSKCKKIEEYLGQEYYCIATKGHIRHIDNLKSIDTTSTNELPKFSIIDEKKAHIEQMRKIIKQFSTQNIFLASDADREGEAIAWHICQVFDIPHETTKRIIFQEVTKPALLKAVREPTLINMNLVLAQISRQVLDIIVGFTISPFLWKYLFYNKENSLSAGRCQTPALSLIYDNHVAKENKSSGCEAIYKISALFTNKKIKFELDQEFRLPEQVLDFFHKSIDFQHILTIGAKKDSIRTPPQPFHTSRLLQVASNVIHISPSETMSLCQKLYQAGYITYMRTESSQYSPVFLEQASKYITQSYGNSTYVGNVEKIMNKDSTNPHEAIRVCHIDMVRLPEPESADKRLASMYRLIWKNTIESCMADAKYNTYALSITAPGNSKYRHVLETPVFLGWKKVGEFGADDFIREQEANSTILMYLRTLTTVKYESIESHITVKNRHQHYSEASLIQTMEELGIGRPSTFASIVETVLERGYVKCTDVQGDVVQCKEYKMNATDNAIQETISEKTLGSEKNKLVIQPIGVLTIEFLKHYFQPIFTYDYTKHMEEKLDTITRNSDNWSLLCKECYTEIQQLSSSLKKLGKQNFILDDVHSFAFEKMGPVIKQIDSDGNITFLPVKHGMQIDLEKLKNKQYKVEDLMEVKASSLGQYLDEDVFLKHGKFGPYIQWKEVSVGIKDLVKQHENITLDMIIPLLESKTQQSGEQVTNVLRWIREPDLSIRKGKFGPYVFYQAKDMKKPTFYNIKQFKEGLFTCTSETLIQWLNETYQAKL</sequence>
<dbReference type="Gene3D" id="1.10.290.10">
    <property type="entry name" value="Topoisomerase I, domain 4"/>
    <property type="match status" value="1"/>
</dbReference>
<dbReference type="PRINTS" id="PR00417">
    <property type="entry name" value="PRTPISMRASEI"/>
</dbReference>
<feature type="domain" description="Toprim" evidence="7">
    <location>
        <begin position="23"/>
        <end position="135"/>
    </location>
</feature>
<dbReference type="SUPFAM" id="SSF56712">
    <property type="entry name" value="Prokaryotic type I DNA topoisomerase"/>
    <property type="match status" value="1"/>
</dbReference>
<dbReference type="AlphaFoldDB" id="A0A6C0D3U5"/>
<dbReference type="InterPro" id="IPR023406">
    <property type="entry name" value="Topo_IA_AS"/>
</dbReference>
<evidence type="ECO:0000256" key="6">
    <source>
        <dbReference type="ARBA" id="ARBA00023235"/>
    </source>
</evidence>
<evidence type="ECO:0000259" key="8">
    <source>
        <dbReference type="PROSITE" id="PS52039"/>
    </source>
</evidence>
<dbReference type="InterPro" id="IPR013824">
    <property type="entry name" value="Topo_IA_cen_sub1"/>
</dbReference>
<dbReference type="InterPro" id="IPR003602">
    <property type="entry name" value="Topo_IA_DNA-bd_dom"/>
</dbReference>
<dbReference type="Pfam" id="PF13368">
    <property type="entry name" value="Toprim_C_rpt"/>
    <property type="match status" value="1"/>
</dbReference>
<evidence type="ECO:0000256" key="1">
    <source>
        <dbReference type="ARBA" id="ARBA00000213"/>
    </source>
</evidence>
<dbReference type="SMART" id="SM00437">
    <property type="entry name" value="TOP1Ac"/>
    <property type="match status" value="1"/>
</dbReference>
<dbReference type="EC" id="5.6.2.1" evidence="3"/>
<dbReference type="SMART" id="SM00436">
    <property type="entry name" value="TOP1Bc"/>
    <property type="match status" value="1"/>
</dbReference>
<dbReference type="PROSITE" id="PS52039">
    <property type="entry name" value="TOPO_IA_2"/>
    <property type="match status" value="1"/>
</dbReference>
<dbReference type="InterPro" id="IPR006171">
    <property type="entry name" value="TOPRIM_dom"/>
</dbReference>
<dbReference type="InterPro" id="IPR013497">
    <property type="entry name" value="Topo_IA_cen"/>
</dbReference>
<name>A0A6C0D3U5_9ZZZZ</name>
<evidence type="ECO:0000256" key="4">
    <source>
        <dbReference type="ARBA" id="ARBA00023029"/>
    </source>
</evidence>
<evidence type="ECO:0000256" key="3">
    <source>
        <dbReference type="ARBA" id="ARBA00012891"/>
    </source>
</evidence>
<dbReference type="Pfam" id="PF01131">
    <property type="entry name" value="Topoisom_bac"/>
    <property type="match status" value="1"/>
</dbReference>
<dbReference type="InterPro" id="IPR025589">
    <property type="entry name" value="Toprim_C_rpt"/>
</dbReference>
<evidence type="ECO:0000256" key="2">
    <source>
        <dbReference type="ARBA" id="ARBA00009446"/>
    </source>
</evidence>
<feature type="domain" description="Topo IA-type catalytic" evidence="8">
    <location>
        <begin position="151"/>
        <end position="605"/>
    </location>
</feature>
<dbReference type="PROSITE" id="PS50880">
    <property type="entry name" value="TOPRIM"/>
    <property type="match status" value="1"/>
</dbReference>
<dbReference type="GO" id="GO:0006265">
    <property type="term" value="P:DNA topological change"/>
    <property type="evidence" value="ECO:0007669"/>
    <property type="project" value="InterPro"/>
</dbReference>
<dbReference type="InterPro" id="IPR003601">
    <property type="entry name" value="Topo_IA_2"/>
</dbReference>
<dbReference type="CDD" id="cd00186">
    <property type="entry name" value="TOP1Ac"/>
    <property type="match status" value="1"/>
</dbReference>
<comment type="catalytic activity">
    <reaction evidence="1">
        <text>ATP-independent breakage of single-stranded DNA, followed by passage and rejoining.</text>
        <dbReference type="EC" id="5.6.2.1"/>
    </reaction>
</comment>
<evidence type="ECO:0000259" key="7">
    <source>
        <dbReference type="PROSITE" id="PS50880"/>
    </source>
</evidence>
<proteinExistence type="inferred from homology"/>
<dbReference type="SMART" id="SM00493">
    <property type="entry name" value="TOPRIM"/>
    <property type="match status" value="1"/>
</dbReference>
<dbReference type="Gene3D" id="3.40.50.140">
    <property type="match status" value="1"/>
</dbReference>
<protein>
    <recommendedName>
        <fullName evidence="3">DNA topoisomerase</fullName>
        <ecNumber evidence="3">5.6.2.1</ecNumber>
    </recommendedName>
</protein>
<keyword evidence="6" id="KW-0413">Isomerase</keyword>
<dbReference type="PROSITE" id="PS00396">
    <property type="entry name" value="TOPO_IA_1"/>
    <property type="match status" value="1"/>
</dbReference>
<dbReference type="Gene3D" id="1.10.460.10">
    <property type="entry name" value="Topoisomerase I, domain 2"/>
    <property type="match status" value="2"/>
</dbReference>
<dbReference type="GO" id="GO:0003677">
    <property type="term" value="F:DNA binding"/>
    <property type="evidence" value="ECO:0007669"/>
    <property type="project" value="UniProtKB-KW"/>
</dbReference>
<dbReference type="InterPro" id="IPR000380">
    <property type="entry name" value="Topo_IA"/>
</dbReference>
<dbReference type="EMBL" id="MN739532">
    <property type="protein sequence ID" value="QHT11231.1"/>
    <property type="molecule type" value="Genomic_DNA"/>
</dbReference>
<dbReference type="Pfam" id="PF01751">
    <property type="entry name" value="Toprim"/>
    <property type="match status" value="1"/>
</dbReference>
<dbReference type="InterPro" id="IPR013826">
    <property type="entry name" value="Topo_IA_cen_sub3"/>
</dbReference>